<sequence length="113" mass="12471">MDPDKSLLVAMTSSFITSFFPYPSPFLSVTHRMALTGLGVSEISIREGRMIFISPRRNYLWKSPLQHLDSCGLPTPSLRPSSIAALIPTISARADTHLRADMPTSFHVQAANQ</sequence>
<evidence type="ECO:0000256" key="1">
    <source>
        <dbReference type="SAM" id="Phobius"/>
    </source>
</evidence>
<dbReference type="AlphaFoldDB" id="A0A9J5ZEW6"/>
<name>A0A9J5ZEW6_SOLCO</name>
<reference evidence="2 3" key="1">
    <citation type="submission" date="2020-09" db="EMBL/GenBank/DDBJ databases">
        <title>De no assembly of potato wild relative species, Solanum commersonii.</title>
        <authorList>
            <person name="Cho K."/>
        </authorList>
    </citation>
    <scope>NUCLEOTIDE SEQUENCE [LARGE SCALE GENOMIC DNA]</scope>
    <source>
        <strain evidence="2">LZ3.2</strain>
        <tissue evidence="2">Leaf</tissue>
    </source>
</reference>
<organism evidence="2 3">
    <name type="scientific">Solanum commersonii</name>
    <name type="common">Commerson's wild potato</name>
    <name type="synonym">Commerson's nightshade</name>
    <dbReference type="NCBI Taxonomy" id="4109"/>
    <lineage>
        <taxon>Eukaryota</taxon>
        <taxon>Viridiplantae</taxon>
        <taxon>Streptophyta</taxon>
        <taxon>Embryophyta</taxon>
        <taxon>Tracheophyta</taxon>
        <taxon>Spermatophyta</taxon>
        <taxon>Magnoliopsida</taxon>
        <taxon>eudicotyledons</taxon>
        <taxon>Gunneridae</taxon>
        <taxon>Pentapetalae</taxon>
        <taxon>asterids</taxon>
        <taxon>lamiids</taxon>
        <taxon>Solanales</taxon>
        <taxon>Solanaceae</taxon>
        <taxon>Solanoideae</taxon>
        <taxon>Solaneae</taxon>
        <taxon>Solanum</taxon>
    </lineage>
</organism>
<feature type="transmembrane region" description="Helical" evidence="1">
    <location>
        <begin position="6"/>
        <end position="23"/>
    </location>
</feature>
<accession>A0A9J5ZEW6</accession>
<dbReference type="OrthoDB" id="1643107at2759"/>
<gene>
    <name evidence="2" type="ORF">H5410_021665</name>
</gene>
<keyword evidence="1" id="KW-1133">Transmembrane helix</keyword>
<proteinExistence type="predicted"/>
<comment type="caution">
    <text evidence="2">The sequence shown here is derived from an EMBL/GenBank/DDBJ whole genome shotgun (WGS) entry which is preliminary data.</text>
</comment>
<protein>
    <submittedName>
        <fullName evidence="2">Uncharacterized protein</fullName>
    </submittedName>
</protein>
<keyword evidence="1" id="KW-0472">Membrane</keyword>
<keyword evidence="3" id="KW-1185">Reference proteome</keyword>
<evidence type="ECO:0000313" key="3">
    <source>
        <dbReference type="Proteomes" id="UP000824120"/>
    </source>
</evidence>
<evidence type="ECO:0000313" key="2">
    <source>
        <dbReference type="EMBL" id="KAG5610384.1"/>
    </source>
</evidence>
<keyword evidence="1" id="KW-0812">Transmembrane</keyword>
<dbReference type="Proteomes" id="UP000824120">
    <property type="component" value="Chromosome 4"/>
</dbReference>
<dbReference type="EMBL" id="JACXVP010000004">
    <property type="protein sequence ID" value="KAG5610384.1"/>
    <property type="molecule type" value="Genomic_DNA"/>
</dbReference>